<gene>
    <name evidence="2" type="ORF">GZ77_19025</name>
</gene>
<dbReference type="Proteomes" id="UP000028006">
    <property type="component" value="Unassembled WGS sequence"/>
</dbReference>
<sequence length="312" mass="34942">MDSTTESIFQNDMIARLQAKGWLLGSGDQYDRETALYTRDVLDFVKNTQPKEWQKFCKSFPVDSATEPCWTTSFRTPSTSLNTPTVWWGASTIKKATAPSRRSWHRLWKAHSRLLSSPFKPSPYVLAAIENSTSLKERRYAVIADEAHSSQTGSTARKLKEVLMVDASDKSAEDGDEDKPLSSEDVLDAALSRTSAARKGSSNLNYYAFTATPKEKTLQLFGRLPNPNEPASDKNLPEAFHVYSMRQAIEEGVHSRCAEKLHQLQSGVSTGTEDRSRRRRGRQQESQSKTEPLGAAPRAQYFPEGPGHRRAL</sequence>
<evidence type="ECO:0000313" key="2">
    <source>
        <dbReference type="EMBL" id="KEQ12598.1"/>
    </source>
</evidence>
<proteinExistence type="predicted"/>
<evidence type="ECO:0000256" key="1">
    <source>
        <dbReference type="SAM" id="MobiDB-lite"/>
    </source>
</evidence>
<reference evidence="2 3" key="1">
    <citation type="submission" date="2014-06" db="EMBL/GenBank/DDBJ databases">
        <title>Whole Genome Sequences of Three Symbiotic Endozoicomonas Bacteria.</title>
        <authorList>
            <person name="Neave M.J."/>
            <person name="Apprill A."/>
            <person name="Voolstra C.R."/>
        </authorList>
    </citation>
    <scope>NUCLEOTIDE SEQUENCE [LARGE SCALE GENOMIC DNA]</scope>
    <source>
        <strain evidence="2 3">LMG 24815</strain>
    </source>
</reference>
<feature type="region of interest" description="Disordered" evidence="1">
    <location>
        <begin position="260"/>
        <end position="312"/>
    </location>
</feature>
<dbReference type="PANTHER" id="PTHR42927">
    <property type="entry name" value="HELICASE SUPERFAMILY 1 AND 2 DOMAIN-CONTAINING PROTEIN"/>
    <property type="match status" value="1"/>
</dbReference>
<organism evidence="2 3">
    <name type="scientific">Endozoicomonas montiporae</name>
    <dbReference type="NCBI Taxonomy" id="1027273"/>
    <lineage>
        <taxon>Bacteria</taxon>
        <taxon>Pseudomonadati</taxon>
        <taxon>Pseudomonadota</taxon>
        <taxon>Gammaproteobacteria</taxon>
        <taxon>Oceanospirillales</taxon>
        <taxon>Endozoicomonadaceae</taxon>
        <taxon>Endozoicomonas</taxon>
    </lineage>
</organism>
<evidence type="ECO:0000313" key="3">
    <source>
        <dbReference type="Proteomes" id="UP000028006"/>
    </source>
</evidence>
<accession>A0A081N2C5</accession>
<dbReference type="AlphaFoldDB" id="A0A081N2C5"/>
<dbReference type="PANTHER" id="PTHR42927:SF1">
    <property type="entry name" value="HELICASE SUPERFAMILY 1 AND 2 DOMAIN-CONTAINING PROTEIN"/>
    <property type="match status" value="1"/>
</dbReference>
<dbReference type="RefSeq" id="WP_413783217.1">
    <property type="nucleotide sequence ID" value="NZ_JOKG01000004.1"/>
</dbReference>
<dbReference type="EMBL" id="JOKG01000004">
    <property type="protein sequence ID" value="KEQ12598.1"/>
    <property type="molecule type" value="Genomic_DNA"/>
</dbReference>
<keyword evidence="3" id="KW-1185">Reference proteome</keyword>
<protein>
    <submittedName>
        <fullName evidence="2">Uncharacterized protein</fullName>
    </submittedName>
</protein>
<comment type="caution">
    <text evidence="2">The sequence shown here is derived from an EMBL/GenBank/DDBJ whole genome shotgun (WGS) entry which is preliminary data.</text>
</comment>
<dbReference type="eggNOG" id="COG0610">
    <property type="taxonomic scope" value="Bacteria"/>
</dbReference>
<name>A0A081N2C5_9GAMM</name>